<sequence length="237" mass="25831">MTKQNFIMLSMVTFSLFLSACANTDPNIAMTPPPYVEQMPNKETGLDVNYAGSIFGRGDNPLFSDKKAMSVNDIVTVIIQENANQSSKTSKSTKRDSTIGLSGGKFTGPQNTKIGNLANKLNNYTDIGFSGGSEAGFSGSGSTSRAETFTTTIAARIIKVLSNGNYFIEGSKEILLNNEKQIMQITGVIRPYDINQNNEINSRNVSDAKIMYITQGDLHKSTSKPWGTKVVETIWPF</sequence>
<proteinExistence type="inferred from homology"/>
<dbReference type="HAMAP" id="MF_00415">
    <property type="entry name" value="FlgH"/>
    <property type="match status" value="1"/>
</dbReference>
<evidence type="ECO:0000256" key="8">
    <source>
        <dbReference type="ARBA" id="ARBA00023237"/>
    </source>
</evidence>
<dbReference type="Proteomes" id="UP000509414">
    <property type="component" value="Chromosome"/>
</dbReference>
<evidence type="ECO:0000256" key="4">
    <source>
        <dbReference type="ARBA" id="ARBA00016940"/>
    </source>
</evidence>
<dbReference type="GO" id="GO:0009279">
    <property type="term" value="C:cell outer membrane"/>
    <property type="evidence" value="ECO:0007669"/>
    <property type="project" value="UniProtKB-SubCell"/>
</dbReference>
<keyword evidence="8 10" id="KW-0998">Cell outer membrane</keyword>
<evidence type="ECO:0000256" key="12">
    <source>
        <dbReference type="SAM" id="SignalP"/>
    </source>
</evidence>
<dbReference type="RefSeq" id="WP_179974980.1">
    <property type="nucleotide sequence ID" value="NZ_CP049075.1"/>
</dbReference>
<keyword evidence="13" id="KW-0966">Cell projection</keyword>
<dbReference type="GO" id="GO:0071973">
    <property type="term" value="P:bacterial-type flagellum-dependent cell motility"/>
    <property type="evidence" value="ECO:0007669"/>
    <property type="project" value="InterPro"/>
</dbReference>
<dbReference type="PRINTS" id="PR01008">
    <property type="entry name" value="FLGLRINGFLGH"/>
</dbReference>
<dbReference type="Pfam" id="PF02107">
    <property type="entry name" value="FlgH"/>
    <property type="match status" value="1"/>
</dbReference>
<evidence type="ECO:0000313" key="13">
    <source>
        <dbReference type="EMBL" id="QLI05821.1"/>
    </source>
</evidence>
<evidence type="ECO:0000256" key="3">
    <source>
        <dbReference type="ARBA" id="ARBA00011439"/>
    </source>
</evidence>
<dbReference type="GO" id="GO:0003774">
    <property type="term" value="F:cytoskeletal motor activity"/>
    <property type="evidence" value="ECO:0007669"/>
    <property type="project" value="InterPro"/>
</dbReference>
<feature type="region of interest" description="Disordered" evidence="11">
    <location>
        <begin position="85"/>
        <end position="105"/>
    </location>
</feature>
<dbReference type="PROSITE" id="PS51257">
    <property type="entry name" value="PROKAR_LIPOPROTEIN"/>
    <property type="match status" value="1"/>
</dbReference>
<dbReference type="AlphaFoldDB" id="A0A7H9CJM5"/>
<organism evidence="13 14">
    <name type="scientific">Candidatus Campylobacter infans</name>
    <dbReference type="NCBI Taxonomy" id="2561898"/>
    <lineage>
        <taxon>Bacteria</taxon>
        <taxon>Pseudomonadati</taxon>
        <taxon>Campylobacterota</taxon>
        <taxon>Epsilonproteobacteria</taxon>
        <taxon>Campylobacterales</taxon>
        <taxon>Campylobacteraceae</taxon>
        <taxon>Campylobacter</taxon>
    </lineage>
</organism>
<evidence type="ECO:0000256" key="6">
    <source>
        <dbReference type="ARBA" id="ARBA00023136"/>
    </source>
</evidence>
<evidence type="ECO:0000313" key="14">
    <source>
        <dbReference type="Proteomes" id="UP000509414"/>
    </source>
</evidence>
<keyword evidence="14" id="KW-1185">Reference proteome</keyword>
<keyword evidence="7 10" id="KW-0975">Bacterial flagellum</keyword>
<gene>
    <name evidence="10 13" type="primary">flgH</name>
    <name evidence="13" type="ORF">CINF_1336</name>
</gene>
<keyword evidence="13" id="KW-0282">Flagellum</keyword>
<dbReference type="PANTHER" id="PTHR34933:SF1">
    <property type="entry name" value="FLAGELLAR L-RING PROTEIN"/>
    <property type="match status" value="1"/>
</dbReference>
<keyword evidence="6 10" id="KW-0472">Membrane</keyword>
<dbReference type="InterPro" id="IPR000527">
    <property type="entry name" value="Flag_Lring"/>
</dbReference>
<feature type="signal peptide" evidence="12">
    <location>
        <begin position="1"/>
        <end position="24"/>
    </location>
</feature>
<dbReference type="KEGG" id="cinf:CINF_1336"/>
<evidence type="ECO:0000256" key="2">
    <source>
        <dbReference type="ARBA" id="ARBA00006929"/>
    </source>
</evidence>
<keyword evidence="10" id="KW-0449">Lipoprotein</keyword>
<dbReference type="PANTHER" id="PTHR34933">
    <property type="entry name" value="FLAGELLAR L-RING PROTEIN"/>
    <property type="match status" value="1"/>
</dbReference>
<dbReference type="GO" id="GO:0009427">
    <property type="term" value="C:bacterial-type flagellum basal body, distal rod, L ring"/>
    <property type="evidence" value="ECO:0007669"/>
    <property type="project" value="InterPro"/>
</dbReference>
<accession>A0A7H9CJM5</accession>
<evidence type="ECO:0000256" key="5">
    <source>
        <dbReference type="ARBA" id="ARBA00022729"/>
    </source>
</evidence>
<comment type="function">
    <text evidence="1 10">Assembles around the rod to form the L-ring and probably protects the motor/basal body from shearing forces during rotation.</text>
</comment>
<evidence type="ECO:0000256" key="11">
    <source>
        <dbReference type="SAM" id="MobiDB-lite"/>
    </source>
</evidence>
<comment type="similarity">
    <text evidence="2 10">Belongs to the FlgH family.</text>
</comment>
<evidence type="ECO:0000256" key="7">
    <source>
        <dbReference type="ARBA" id="ARBA00023143"/>
    </source>
</evidence>
<dbReference type="EMBL" id="CP049075">
    <property type="protein sequence ID" value="QLI05821.1"/>
    <property type="molecule type" value="Genomic_DNA"/>
</dbReference>
<evidence type="ECO:0000256" key="9">
    <source>
        <dbReference type="ARBA" id="ARBA00032876"/>
    </source>
</evidence>
<reference evidence="13 14" key="1">
    <citation type="submission" date="2020-02" db="EMBL/GenBank/DDBJ databases">
        <title>Complete genome sequence of the novel Campylobacter species Candidatus Campylobacter infans.</title>
        <authorList>
            <person name="Duim B."/>
            <person name="Zomer A."/>
            <person name="van der Graaf L."/>
            <person name="Wagenaar J."/>
        </authorList>
    </citation>
    <scope>NUCLEOTIDE SEQUENCE [LARGE SCALE GENOMIC DNA]</scope>
    <source>
        <strain evidence="13 14">19S00001</strain>
    </source>
</reference>
<dbReference type="NCBIfam" id="NF001303">
    <property type="entry name" value="PRK00249.1-3"/>
    <property type="match status" value="1"/>
</dbReference>
<evidence type="ECO:0000256" key="1">
    <source>
        <dbReference type="ARBA" id="ARBA00002591"/>
    </source>
</evidence>
<comment type="subunit">
    <text evidence="3 10">The basal body constitutes a major portion of the flagellar organelle and consists of four rings (L,P,S, and M) mounted on a central rod.</text>
</comment>
<name>A0A7H9CJM5_9BACT</name>
<keyword evidence="5 10" id="KW-0732">Signal</keyword>
<feature type="chain" id="PRO_5028893820" description="Flagellar L-ring protein" evidence="12">
    <location>
        <begin position="25"/>
        <end position="237"/>
    </location>
</feature>
<keyword evidence="13" id="KW-0969">Cilium</keyword>
<evidence type="ECO:0000256" key="10">
    <source>
        <dbReference type="HAMAP-Rule" id="MF_00415"/>
    </source>
</evidence>
<protein>
    <recommendedName>
        <fullName evidence="4 10">Flagellar L-ring protein</fullName>
    </recommendedName>
    <alternativeName>
        <fullName evidence="9 10">Basal body L-ring protein</fullName>
    </alternativeName>
</protein>
<comment type="subcellular location">
    <subcellularLocation>
        <location evidence="10">Cell outer membrane</location>
        <topology evidence="10">Lipid-anchor</topology>
    </subcellularLocation>
    <subcellularLocation>
        <location evidence="10">Bacterial flagellum basal body</location>
    </subcellularLocation>
</comment>